<dbReference type="PANTHER" id="PTHR36838:SF3">
    <property type="entry name" value="TRANSPORTER AUXIN EFFLUX CARRIER EC FAMILY"/>
    <property type="match status" value="1"/>
</dbReference>
<evidence type="ECO:0000256" key="5">
    <source>
        <dbReference type="ARBA" id="ARBA00022692"/>
    </source>
</evidence>
<feature type="transmembrane region" description="Helical" evidence="8">
    <location>
        <begin position="277"/>
        <end position="301"/>
    </location>
</feature>
<keyword evidence="4" id="KW-1003">Cell membrane</keyword>
<dbReference type="AlphaFoldDB" id="A0A2T1HR14"/>
<gene>
    <name evidence="9" type="ORF">SLNSH_15965</name>
</gene>
<dbReference type="Proteomes" id="UP000239772">
    <property type="component" value="Unassembled WGS sequence"/>
</dbReference>
<dbReference type="Gene3D" id="1.20.1530.20">
    <property type="match status" value="1"/>
</dbReference>
<reference evidence="10" key="1">
    <citation type="submission" date="2018-03" db="EMBL/GenBank/DDBJ databases">
        <authorList>
            <person name="Sun L."/>
            <person name="Liu H."/>
            <person name="Chen W."/>
            <person name="Huang K."/>
            <person name="Liu W."/>
            <person name="Gao X."/>
        </authorList>
    </citation>
    <scope>NUCLEOTIDE SEQUENCE [LARGE SCALE GENOMIC DNA]</scope>
    <source>
        <strain evidence="10">SH9</strain>
    </source>
</reference>
<name>A0A2T1HR14_9HYPH</name>
<comment type="subcellular location">
    <subcellularLocation>
        <location evidence="1">Cell membrane</location>
        <topology evidence="1">Multi-pass membrane protein</topology>
    </subcellularLocation>
</comment>
<dbReference type="Pfam" id="PF03547">
    <property type="entry name" value="Mem_trans"/>
    <property type="match status" value="2"/>
</dbReference>
<keyword evidence="3" id="KW-0813">Transport</keyword>
<feature type="transmembrane region" description="Helical" evidence="8">
    <location>
        <begin position="219"/>
        <end position="244"/>
    </location>
</feature>
<evidence type="ECO:0000256" key="6">
    <source>
        <dbReference type="ARBA" id="ARBA00022989"/>
    </source>
</evidence>
<dbReference type="InterPro" id="IPR038770">
    <property type="entry name" value="Na+/solute_symporter_sf"/>
</dbReference>
<feature type="transmembrane region" description="Helical" evidence="8">
    <location>
        <begin position="96"/>
        <end position="116"/>
    </location>
</feature>
<evidence type="ECO:0000256" key="3">
    <source>
        <dbReference type="ARBA" id="ARBA00022448"/>
    </source>
</evidence>
<evidence type="ECO:0000313" key="9">
    <source>
        <dbReference type="EMBL" id="PSC04098.1"/>
    </source>
</evidence>
<dbReference type="GO" id="GO:0055085">
    <property type="term" value="P:transmembrane transport"/>
    <property type="evidence" value="ECO:0007669"/>
    <property type="project" value="InterPro"/>
</dbReference>
<protein>
    <submittedName>
        <fullName evidence="9">Transporter</fullName>
    </submittedName>
</protein>
<evidence type="ECO:0000313" key="10">
    <source>
        <dbReference type="Proteomes" id="UP000239772"/>
    </source>
</evidence>
<dbReference type="GO" id="GO:0005886">
    <property type="term" value="C:plasma membrane"/>
    <property type="evidence" value="ECO:0007669"/>
    <property type="project" value="UniProtKB-SubCell"/>
</dbReference>
<organism evidence="9 10">
    <name type="scientific">Alsobacter soli</name>
    <dbReference type="NCBI Taxonomy" id="2109933"/>
    <lineage>
        <taxon>Bacteria</taxon>
        <taxon>Pseudomonadati</taxon>
        <taxon>Pseudomonadota</taxon>
        <taxon>Alphaproteobacteria</taxon>
        <taxon>Hyphomicrobiales</taxon>
        <taxon>Alsobacteraceae</taxon>
        <taxon>Alsobacter</taxon>
    </lineage>
</organism>
<proteinExistence type="inferred from homology"/>
<feature type="transmembrane region" description="Helical" evidence="8">
    <location>
        <begin position="128"/>
        <end position="148"/>
    </location>
</feature>
<evidence type="ECO:0000256" key="1">
    <source>
        <dbReference type="ARBA" id="ARBA00004651"/>
    </source>
</evidence>
<sequence>MLHVLTVVLPVFGLMGLGYGARSIGYLGDRTGEGLSDYVFAVAIPALIFKTLTAAQLPEAQPWGYWFSYFGGVIVVWTIGTWIARTFFAVSHVEGVVAGFTSGQANTVLVGIPLILEAFGPDSAVPLFLLIAIHLPIMMTSATVLAEGRGVPLRRIVRQLVSNPLLVAIVVSVAARELPFPLPAAVKTVVDMLGASASPCALFAMGIALRRYGWGDQPILALVITALKLVLHPFAVLVLARHVFTVPYTWTGVAVMFAAMPCGVNAYLFAERYRTGVAISSGAIALSTAASVVTSALWLVVVKGF</sequence>
<keyword evidence="6 8" id="KW-1133">Transmembrane helix</keyword>
<comment type="similarity">
    <text evidence="2">Belongs to the auxin efflux carrier (TC 2.A.69) family.</text>
</comment>
<evidence type="ECO:0000256" key="7">
    <source>
        <dbReference type="ARBA" id="ARBA00023136"/>
    </source>
</evidence>
<feature type="transmembrane region" description="Helical" evidence="8">
    <location>
        <begin position="184"/>
        <end position="207"/>
    </location>
</feature>
<evidence type="ECO:0000256" key="2">
    <source>
        <dbReference type="ARBA" id="ARBA00010145"/>
    </source>
</evidence>
<evidence type="ECO:0000256" key="8">
    <source>
        <dbReference type="SAM" id="Phobius"/>
    </source>
</evidence>
<feature type="transmembrane region" description="Helical" evidence="8">
    <location>
        <begin position="250"/>
        <end position="270"/>
    </location>
</feature>
<feature type="transmembrane region" description="Helical" evidence="8">
    <location>
        <begin position="160"/>
        <end position="178"/>
    </location>
</feature>
<comment type="caution">
    <text evidence="9">The sequence shown here is derived from an EMBL/GenBank/DDBJ whole genome shotgun (WGS) entry which is preliminary data.</text>
</comment>
<feature type="transmembrane region" description="Helical" evidence="8">
    <location>
        <begin position="63"/>
        <end position="84"/>
    </location>
</feature>
<dbReference type="PANTHER" id="PTHR36838">
    <property type="entry name" value="AUXIN EFFLUX CARRIER FAMILY PROTEIN"/>
    <property type="match status" value="1"/>
</dbReference>
<dbReference type="InterPro" id="IPR004776">
    <property type="entry name" value="Mem_transp_PIN-like"/>
</dbReference>
<keyword evidence="7 8" id="KW-0472">Membrane</keyword>
<evidence type="ECO:0000256" key="4">
    <source>
        <dbReference type="ARBA" id="ARBA00022475"/>
    </source>
</evidence>
<dbReference type="OrthoDB" id="9810457at2"/>
<keyword evidence="5 8" id="KW-0812">Transmembrane</keyword>
<dbReference type="EMBL" id="PVZS01000017">
    <property type="protein sequence ID" value="PSC04098.1"/>
    <property type="molecule type" value="Genomic_DNA"/>
</dbReference>
<accession>A0A2T1HR14</accession>
<keyword evidence="10" id="KW-1185">Reference proteome</keyword>
<dbReference type="RefSeq" id="WP_106338005.1">
    <property type="nucleotide sequence ID" value="NZ_PVZS01000017.1"/>
</dbReference>